<dbReference type="VEuPathDB" id="FungiDB:ASPGLDRAFT_45531"/>
<dbReference type="OrthoDB" id="5273847at2759"/>
<name>A0A1L9VNT0_ASPGL</name>
<reference evidence="3" key="1">
    <citation type="journal article" date="2017" name="Genome Biol.">
        <title>Comparative genomics reveals high biological diversity and specific adaptations in the industrially and medically important fungal genus Aspergillus.</title>
        <authorList>
            <person name="de Vries R.P."/>
            <person name="Riley R."/>
            <person name="Wiebenga A."/>
            <person name="Aguilar-Osorio G."/>
            <person name="Amillis S."/>
            <person name="Uchima C.A."/>
            <person name="Anderluh G."/>
            <person name="Asadollahi M."/>
            <person name="Askin M."/>
            <person name="Barry K."/>
            <person name="Battaglia E."/>
            <person name="Bayram O."/>
            <person name="Benocci T."/>
            <person name="Braus-Stromeyer S.A."/>
            <person name="Caldana C."/>
            <person name="Canovas D."/>
            <person name="Cerqueira G.C."/>
            <person name="Chen F."/>
            <person name="Chen W."/>
            <person name="Choi C."/>
            <person name="Clum A."/>
            <person name="Dos Santos R.A."/>
            <person name="Damasio A.R."/>
            <person name="Diallinas G."/>
            <person name="Emri T."/>
            <person name="Fekete E."/>
            <person name="Flipphi M."/>
            <person name="Freyberg S."/>
            <person name="Gallo A."/>
            <person name="Gournas C."/>
            <person name="Habgood R."/>
            <person name="Hainaut M."/>
            <person name="Harispe M.L."/>
            <person name="Henrissat B."/>
            <person name="Hilden K.S."/>
            <person name="Hope R."/>
            <person name="Hossain A."/>
            <person name="Karabika E."/>
            <person name="Karaffa L."/>
            <person name="Karanyi Z."/>
            <person name="Krasevec N."/>
            <person name="Kuo A."/>
            <person name="Kusch H."/>
            <person name="LaButti K."/>
            <person name="Lagendijk E.L."/>
            <person name="Lapidus A."/>
            <person name="Levasseur A."/>
            <person name="Lindquist E."/>
            <person name="Lipzen A."/>
            <person name="Logrieco A.F."/>
            <person name="MacCabe A."/>
            <person name="Maekelae M.R."/>
            <person name="Malavazi I."/>
            <person name="Melin P."/>
            <person name="Meyer V."/>
            <person name="Mielnichuk N."/>
            <person name="Miskei M."/>
            <person name="Molnar A.P."/>
            <person name="Mule G."/>
            <person name="Ngan C.Y."/>
            <person name="Orejas M."/>
            <person name="Orosz E."/>
            <person name="Ouedraogo J.P."/>
            <person name="Overkamp K.M."/>
            <person name="Park H.-S."/>
            <person name="Perrone G."/>
            <person name="Piumi F."/>
            <person name="Punt P.J."/>
            <person name="Ram A.F."/>
            <person name="Ramon A."/>
            <person name="Rauscher S."/>
            <person name="Record E."/>
            <person name="Riano-Pachon D.M."/>
            <person name="Robert V."/>
            <person name="Roehrig J."/>
            <person name="Ruller R."/>
            <person name="Salamov A."/>
            <person name="Salih N.S."/>
            <person name="Samson R.A."/>
            <person name="Sandor E."/>
            <person name="Sanguinetti M."/>
            <person name="Schuetze T."/>
            <person name="Sepcic K."/>
            <person name="Shelest E."/>
            <person name="Sherlock G."/>
            <person name="Sophianopoulou V."/>
            <person name="Squina F.M."/>
            <person name="Sun H."/>
            <person name="Susca A."/>
            <person name="Todd R.B."/>
            <person name="Tsang A."/>
            <person name="Unkles S.E."/>
            <person name="van de Wiele N."/>
            <person name="van Rossen-Uffink D."/>
            <person name="Oliveira J.V."/>
            <person name="Vesth T.C."/>
            <person name="Visser J."/>
            <person name="Yu J.-H."/>
            <person name="Zhou M."/>
            <person name="Andersen M.R."/>
            <person name="Archer D.B."/>
            <person name="Baker S.E."/>
            <person name="Benoit I."/>
            <person name="Brakhage A.A."/>
            <person name="Braus G.H."/>
            <person name="Fischer R."/>
            <person name="Frisvad J.C."/>
            <person name="Goldman G.H."/>
            <person name="Houbraken J."/>
            <person name="Oakley B."/>
            <person name="Pocsi I."/>
            <person name="Scazzocchio C."/>
            <person name="Seiboth B."/>
            <person name="vanKuyk P.A."/>
            <person name="Wortman J."/>
            <person name="Dyer P.S."/>
            <person name="Grigoriev I.V."/>
        </authorList>
    </citation>
    <scope>NUCLEOTIDE SEQUENCE [LARGE SCALE GENOMIC DNA]</scope>
    <source>
        <strain evidence="3">CBS 516.65</strain>
    </source>
</reference>
<evidence type="ECO:0000313" key="3">
    <source>
        <dbReference type="Proteomes" id="UP000184300"/>
    </source>
</evidence>
<dbReference type="AlphaFoldDB" id="A0A1L9VNT0"/>
<gene>
    <name evidence="2" type="ORF">ASPGLDRAFT_45531</name>
</gene>
<sequence>MKSSLSNTLGVGREDLNVSDWNWKGVQARNLEYDEKFVEQTAFIPSSLSSISISFTKEIMGKNTNDCSPPTRQNKSARGDEYVTGIELISDTDDQPPIRLGHMIPGNRVTYQVKSFKAFEVAMNDKGIHALRIIFDADEPATLWIGNSSAASITNRLILKENVAALEACFTASCTYIP</sequence>
<dbReference type="EMBL" id="KV878894">
    <property type="protein sequence ID" value="OJJ85552.1"/>
    <property type="molecule type" value="Genomic_DNA"/>
</dbReference>
<dbReference type="RefSeq" id="XP_022402250.1">
    <property type="nucleotide sequence ID" value="XM_022546269.1"/>
</dbReference>
<evidence type="ECO:0000313" key="2">
    <source>
        <dbReference type="EMBL" id="OJJ85552.1"/>
    </source>
</evidence>
<accession>A0A1L9VNT0</accession>
<proteinExistence type="predicted"/>
<dbReference type="Pfam" id="PF24539">
    <property type="entry name" value="DUF7600"/>
    <property type="match status" value="1"/>
</dbReference>
<evidence type="ECO:0000259" key="1">
    <source>
        <dbReference type="Pfam" id="PF24539"/>
    </source>
</evidence>
<keyword evidence="3" id="KW-1185">Reference proteome</keyword>
<protein>
    <recommendedName>
        <fullName evidence="1">DUF7600 domain-containing protein</fullName>
    </recommendedName>
</protein>
<dbReference type="Proteomes" id="UP000184300">
    <property type="component" value="Unassembled WGS sequence"/>
</dbReference>
<organism evidence="2 3">
    <name type="scientific">Aspergillus glaucus CBS 516.65</name>
    <dbReference type="NCBI Taxonomy" id="1160497"/>
    <lineage>
        <taxon>Eukaryota</taxon>
        <taxon>Fungi</taxon>
        <taxon>Dikarya</taxon>
        <taxon>Ascomycota</taxon>
        <taxon>Pezizomycotina</taxon>
        <taxon>Eurotiomycetes</taxon>
        <taxon>Eurotiomycetidae</taxon>
        <taxon>Eurotiales</taxon>
        <taxon>Aspergillaceae</taxon>
        <taxon>Aspergillus</taxon>
        <taxon>Aspergillus subgen. Aspergillus</taxon>
    </lineage>
</organism>
<feature type="domain" description="DUF7600" evidence="1">
    <location>
        <begin position="79"/>
        <end position="172"/>
    </location>
</feature>
<dbReference type="InterPro" id="IPR056021">
    <property type="entry name" value="DUF7600"/>
</dbReference>
<dbReference type="GeneID" id="34462530"/>